<comment type="caution">
    <text evidence="1">The sequence shown here is derived from an EMBL/GenBank/DDBJ whole genome shotgun (WGS) entry which is preliminary data.</text>
</comment>
<sequence length="87" mass="10377">MWSKEHGVGYRLLCWPVGMFVRINDNKKPFQKCKIEKIDRQMRYIYLFLDSENRPKGPIALSYAVKSYAIRAQVTCIYTFKVYQLYG</sequence>
<dbReference type="EMBL" id="JRNN01000070">
    <property type="protein sequence ID" value="KGF34379.1"/>
    <property type="molecule type" value="Genomic_DNA"/>
</dbReference>
<organism evidence="1 2">
    <name type="scientific">Hoylesella buccalis DNF00853</name>
    <dbReference type="NCBI Taxonomy" id="1401074"/>
    <lineage>
        <taxon>Bacteria</taxon>
        <taxon>Pseudomonadati</taxon>
        <taxon>Bacteroidota</taxon>
        <taxon>Bacteroidia</taxon>
        <taxon>Bacteroidales</taxon>
        <taxon>Prevotellaceae</taxon>
        <taxon>Hoylesella</taxon>
    </lineage>
</organism>
<proteinExistence type="predicted"/>
<protein>
    <submittedName>
        <fullName evidence="1">Uncharacterized protein</fullName>
    </submittedName>
</protein>
<gene>
    <name evidence="1" type="ORF">HMPREF2137_08060</name>
</gene>
<name>A0A096BMK2_9BACT</name>
<reference evidence="1 2" key="1">
    <citation type="submission" date="2014-07" db="EMBL/GenBank/DDBJ databases">
        <authorList>
            <person name="McCorrison J."/>
            <person name="Sanka R."/>
            <person name="Torralba M."/>
            <person name="Gillis M."/>
            <person name="Haft D.H."/>
            <person name="Methe B."/>
            <person name="Sutton G."/>
            <person name="Nelson K.E."/>
        </authorList>
    </citation>
    <scope>NUCLEOTIDE SEQUENCE [LARGE SCALE GENOMIC DNA]</scope>
    <source>
        <strain evidence="1 2">DNF00853</strain>
    </source>
</reference>
<dbReference type="Proteomes" id="UP000029556">
    <property type="component" value="Unassembled WGS sequence"/>
</dbReference>
<evidence type="ECO:0000313" key="1">
    <source>
        <dbReference type="EMBL" id="KGF34379.1"/>
    </source>
</evidence>
<accession>A0A096BMK2</accession>
<dbReference type="AlphaFoldDB" id="A0A096BMK2"/>
<evidence type="ECO:0000313" key="2">
    <source>
        <dbReference type="Proteomes" id="UP000029556"/>
    </source>
</evidence>